<dbReference type="PANTHER" id="PTHR38052:SF1">
    <property type="entry name" value="ABM DOMAIN-CONTAINING PROTEIN"/>
    <property type="match status" value="1"/>
</dbReference>
<evidence type="ECO:0008006" key="3">
    <source>
        <dbReference type="Google" id="ProtNLM"/>
    </source>
</evidence>
<dbReference type="Gene3D" id="3.30.70.100">
    <property type="match status" value="1"/>
</dbReference>
<organism evidence="1 2">
    <name type="scientific">Lophiotrema nucula</name>
    <dbReference type="NCBI Taxonomy" id="690887"/>
    <lineage>
        <taxon>Eukaryota</taxon>
        <taxon>Fungi</taxon>
        <taxon>Dikarya</taxon>
        <taxon>Ascomycota</taxon>
        <taxon>Pezizomycotina</taxon>
        <taxon>Dothideomycetes</taxon>
        <taxon>Pleosporomycetidae</taxon>
        <taxon>Pleosporales</taxon>
        <taxon>Lophiotremataceae</taxon>
        <taxon>Lophiotrema</taxon>
    </lineage>
</organism>
<gene>
    <name evidence="1" type="ORF">BDV96DRAFT_495126</name>
</gene>
<dbReference type="Proteomes" id="UP000799770">
    <property type="component" value="Unassembled WGS sequence"/>
</dbReference>
<dbReference type="SUPFAM" id="SSF54909">
    <property type="entry name" value="Dimeric alpha+beta barrel"/>
    <property type="match status" value="1"/>
</dbReference>
<proteinExistence type="predicted"/>
<dbReference type="InterPro" id="IPR011008">
    <property type="entry name" value="Dimeric_a/b-barrel"/>
</dbReference>
<name>A0A6A5Z3N3_9PLEO</name>
<accession>A0A6A5Z3N3</accession>
<reference evidence="1" key="1">
    <citation type="journal article" date="2020" name="Stud. Mycol.">
        <title>101 Dothideomycetes genomes: a test case for predicting lifestyles and emergence of pathogens.</title>
        <authorList>
            <person name="Haridas S."/>
            <person name="Albert R."/>
            <person name="Binder M."/>
            <person name="Bloem J."/>
            <person name="Labutti K."/>
            <person name="Salamov A."/>
            <person name="Andreopoulos B."/>
            <person name="Baker S."/>
            <person name="Barry K."/>
            <person name="Bills G."/>
            <person name="Bluhm B."/>
            <person name="Cannon C."/>
            <person name="Castanera R."/>
            <person name="Culley D."/>
            <person name="Daum C."/>
            <person name="Ezra D."/>
            <person name="Gonzalez J."/>
            <person name="Henrissat B."/>
            <person name="Kuo A."/>
            <person name="Liang C."/>
            <person name="Lipzen A."/>
            <person name="Lutzoni F."/>
            <person name="Magnuson J."/>
            <person name="Mondo S."/>
            <person name="Nolan M."/>
            <person name="Ohm R."/>
            <person name="Pangilinan J."/>
            <person name="Park H.-J."/>
            <person name="Ramirez L."/>
            <person name="Alfaro M."/>
            <person name="Sun H."/>
            <person name="Tritt A."/>
            <person name="Yoshinaga Y."/>
            <person name="Zwiers L.-H."/>
            <person name="Turgeon B."/>
            <person name="Goodwin S."/>
            <person name="Spatafora J."/>
            <person name="Crous P."/>
            <person name="Grigoriev I."/>
        </authorList>
    </citation>
    <scope>NUCLEOTIDE SEQUENCE</scope>
    <source>
        <strain evidence="1">CBS 627.86</strain>
    </source>
</reference>
<dbReference type="PANTHER" id="PTHR38052">
    <property type="entry name" value="EXPRESSED PROTEIN"/>
    <property type="match status" value="1"/>
</dbReference>
<dbReference type="OrthoDB" id="194076at2759"/>
<keyword evidence="2" id="KW-1185">Reference proteome</keyword>
<dbReference type="EMBL" id="ML977326">
    <property type="protein sequence ID" value="KAF2114005.1"/>
    <property type="molecule type" value="Genomic_DNA"/>
</dbReference>
<sequence length="126" mass="14720">MVYTIVVHLYANDSKDDIQKLKDKLLEASQVYSKDKETLSWFVMQDVNDARKFTIVERYLKESSQTYHLNNPYWKTFDPYVNPLLDEPMDLRRFNELDTTGTTAAAHYHEDARADTSVGTMFEDAV</sequence>
<evidence type="ECO:0000313" key="1">
    <source>
        <dbReference type="EMBL" id="KAF2114005.1"/>
    </source>
</evidence>
<evidence type="ECO:0000313" key="2">
    <source>
        <dbReference type="Proteomes" id="UP000799770"/>
    </source>
</evidence>
<dbReference type="AlphaFoldDB" id="A0A6A5Z3N3"/>
<protein>
    <recommendedName>
        <fullName evidence="3">ABM domain-containing protein</fullName>
    </recommendedName>
</protein>